<reference evidence="12 13" key="1">
    <citation type="submission" date="2016-08" db="EMBL/GenBank/DDBJ databases">
        <title>Analysis of Carbohydrate Active Enzymes in Thermogemmatispora T81 Reveals Carbohydrate Degradation Ability.</title>
        <authorList>
            <person name="Tomazini A."/>
            <person name="Lal S."/>
            <person name="Stott M."/>
            <person name="Henrissat B."/>
            <person name="Polikarpov I."/>
            <person name="Sparling R."/>
            <person name="Levin D.B."/>
        </authorList>
    </citation>
    <scope>NUCLEOTIDE SEQUENCE [LARGE SCALE GENOMIC DNA]</scope>
    <source>
        <strain evidence="12 13">T81</strain>
    </source>
</reference>
<evidence type="ECO:0000259" key="10">
    <source>
        <dbReference type="PROSITE" id="PS50111"/>
    </source>
</evidence>
<dbReference type="SUPFAM" id="SSF58104">
    <property type="entry name" value="Methyl-accepting chemotaxis protein (MCP) signaling domain"/>
    <property type="match status" value="1"/>
</dbReference>
<evidence type="ECO:0000259" key="11">
    <source>
        <dbReference type="PROSITE" id="PS50885"/>
    </source>
</evidence>
<keyword evidence="4 9" id="KW-0472">Membrane</keyword>
<dbReference type="FunFam" id="1.10.287.950:FF:000001">
    <property type="entry name" value="Methyl-accepting chemotaxis sensory transducer"/>
    <property type="match status" value="1"/>
</dbReference>
<dbReference type="Pfam" id="PF00015">
    <property type="entry name" value="MCPsignal"/>
    <property type="match status" value="1"/>
</dbReference>
<dbReference type="Gene3D" id="1.10.287.950">
    <property type="entry name" value="Methyl-accepting chemotaxis protein"/>
    <property type="match status" value="1"/>
</dbReference>
<feature type="domain" description="HAMP" evidence="11">
    <location>
        <begin position="138"/>
        <end position="189"/>
    </location>
</feature>
<dbReference type="InterPro" id="IPR004089">
    <property type="entry name" value="MCPsignal_dom"/>
</dbReference>
<evidence type="ECO:0000256" key="7">
    <source>
        <dbReference type="PROSITE-ProRule" id="PRU00284"/>
    </source>
</evidence>
<evidence type="ECO:0000313" key="12">
    <source>
        <dbReference type="EMBL" id="RAQ95480.1"/>
    </source>
</evidence>
<keyword evidence="2 9" id="KW-0812">Transmembrane</keyword>
<evidence type="ECO:0000313" key="13">
    <source>
        <dbReference type="Proteomes" id="UP000248706"/>
    </source>
</evidence>
<dbReference type="GO" id="GO:0006935">
    <property type="term" value="P:chemotaxis"/>
    <property type="evidence" value="ECO:0007669"/>
    <property type="project" value="UniProtKB-ARBA"/>
</dbReference>
<sequence length="720" mass="75603">MNPDRNRGGMTVSGLMNLGLAVSAIIPAFLLILVGIYARLSMPTADTSVLIVVVIICAIVALLAVVITNYLVNSRIKDRFLALADVCHDFAGGDRRVRAQVDGDDEFARLVASVNTVLDQQSAQANSASGLGSGSDAAALQAQIEKLLQEVSAVGDGDLRVQAEVTPDTLGVLADSFNYMIEELAKVVGRVQSTAMQVTNATRRILDRAAELAQASEMQVQQISQTTEAVEALAIFIQNVARNAQLSHEAAQEALRNAQSGQEAVRQTIEGMMLIRENVQETAKKIKRLGERSNEIGEIVRIIEDIADQTNLLALNAAIQSAMAGEHGRGFAVVADEIRLLAERSTESTKRIATLVKSIQGDTYEAVVAMEDSTQEVVKGSQLADEAGRALNSIYSAVERQAQMIESIARAANEQTSVSEAVAVAMSQISEITRQTNAGTQEAAASVSYLAELADQLRASVSTFRLPDHVLESINSSMATGPGAVPGLPAGGDQFYASSGGDGWMQPQQQSYGGNFPPLPEPESAGLVAMSSPVAQNQHQAQFGFPAAPQEFGAVPGFSDMGSFGSTGQQDFGAAFGSSPAPSFNQEFGASAFSNSQPFEAQRAFGSFDPFANQGFSGPQGQSAFSQQPFANPPASGAGFGSSGQGAVPYSGGGQFGSVPPQTFGAPPQSGQGQGPQQRQPWTPPGAAPQQSPHQQPGQSPFPKPEQTPFPRGNNGQFGQ</sequence>
<accession>A0A328VI79</accession>
<feature type="domain" description="HAMP" evidence="11">
    <location>
        <begin position="74"/>
        <end position="126"/>
    </location>
</feature>
<evidence type="ECO:0000256" key="2">
    <source>
        <dbReference type="ARBA" id="ARBA00022692"/>
    </source>
</evidence>
<proteinExistence type="inferred from homology"/>
<name>A0A328VI79_9CHLR</name>
<evidence type="ECO:0008006" key="14">
    <source>
        <dbReference type="Google" id="ProtNLM"/>
    </source>
</evidence>
<evidence type="ECO:0000256" key="4">
    <source>
        <dbReference type="ARBA" id="ARBA00023136"/>
    </source>
</evidence>
<dbReference type="SMART" id="SM00304">
    <property type="entry name" value="HAMP"/>
    <property type="match status" value="2"/>
</dbReference>
<gene>
    <name evidence="12" type="ORF">A4R35_08025</name>
</gene>
<dbReference type="EMBL" id="MCIF01000002">
    <property type="protein sequence ID" value="RAQ95480.1"/>
    <property type="molecule type" value="Genomic_DNA"/>
</dbReference>
<comment type="similarity">
    <text evidence="6">Belongs to the methyl-accepting chemotaxis (MCP) protein family.</text>
</comment>
<dbReference type="SMART" id="SM00283">
    <property type="entry name" value="MA"/>
    <property type="match status" value="1"/>
</dbReference>
<feature type="compositionally biased region" description="Low complexity" evidence="8">
    <location>
        <begin position="688"/>
        <end position="699"/>
    </location>
</feature>
<dbReference type="InterPro" id="IPR003660">
    <property type="entry name" value="HAMP_dom"/>
</dbReference>
<evidence type="ECO:0000256" key="3">
    <source>
        <dbReference type="ARBA" id="ARBA00022989"/>
    </source>
</evidence>
<comment type="subcellular location">
    <subcellularLocation>
        <location evidence="1">Membrane</location>
        <topology evidence="1">Multi-pass membrane protein</topology>
    </subcellularLocation>
</comment>
<evidence type="ECO:0000256" key="6">
    <source>
        <dbReference type="ARBA" id="ARBA00029447"/>
    </source>
</evidence>
<dbReference type="PANTHER" id="PTHR32089">
    <property type="entry name" value="METHYL-ACCEPTING CHEMOTAXIS PROTEIN MCPB"/>
    <property type="match status" value="1"/>
</dbReference>
<evidence type="ECO:0000256" key="8">
    <source>
        <dbReference type="SAM" id="MobiDB-lite"/>
    </source>
</evidence>
<feature type="transmembrane region" description="Helical" evidence="9">
    <location>
        <begin position="49"/>
        <end position="72"/>
    </location>
</feature>
<dbReference type="CDD" id="cd06225">
    <property type="entry name" value="HAMP"/>
    <property type="match status" value="2"/>
</dbReference>
<dbReference type="RefSeq" id="WP_112428244.1">
    <property type="nucleotide sequence ID" value="NZ_MCIF01000002.1"/>
</dbReference>
<protein>
    <recommendedName>
        <fullName evidence="14">Chemotaxis protein</fullName>
    </recommendedName>
</protein>
<comment type="caution">
    <text evidence="12">The sequence shown here is derived from an EMBL/GenBank/DDBJ whole genome shotgun (WGS) entry which is preliminary data.</text>
</comment>
<feature type="transmembrane region" description="Helical" evidence="9">
    <location>
        <begin position="12"/>
        <end position="37"/>
    </location>
</feature>
<dbReference type="Proteomes" id="UP000248706">
    <property type="component" value="Unassembled WGS sequence"/>
</dbReference>
<dbReference type="Gene3D" id="6.10.340.10">
    <property type="match status" value="1"/>
</dbReference>
<feature type="compositionally biased region" description="Low complexity" evidence="8">
    <location>
        <begin position="665"/>
        <end position="681"/>
    </location>
</feature>
<feature type="compositionally biased region" description="Polar residues" evidence="8">
    <location>
        <begin position="614"/>
        <end position="630"/>
    </location>
</feature>
<evidence type="ECO:0000256" key="1">
    <source>
        <dbReference type="ARBA" id="ARBA00004141"/>
    </source>
</evidence>
<dbReference type="GO" id="GO:0016020">
    <property type="term" value="C:membrane"/>
    <property type="evidence" value="ECO:0007669"/>
    <property type="project" value="UniProtKB-SubCell"/>
</dbReference>
<dbReference type="GO" id="GO:0007165">
    <property type="term" value="P:signal transduction"/>
    <property type="evidence" value="ECO:0007669"/>
    <property type="project" value="UniProtKB-KW"/>
</dbReference>
<dbReference type="PROSITE" id="PS50885">
    <property type="entry name" value="HAMP"/>
    <property type="match status" value="2"/>
</dbReference>
<dbReference type="CDD" id="cd11386">
    <property type="entry name" value="MCP_signal"/>
    <property type="match status" value="1"/>
</dbReference>
<keyword evidence="5 7" id="KW-0807">Transducer</keyword>
<organism evidence="12 13">
    <name type="scientific">Thermogemmatispora tikiterensis</name>
    <dbReference type="NCBI Taxonomy" id="1825093"/>
    <lineage>
        <taxon>Bacteria</taxon>
        <taxon>Bacillati</taxon>
        <taxon>Chloroflexota</taxon>
        <taxon>Ktedonobacteria</taxon>
        <taxon>Thermogemmatisporales</taxon>
        <taxon>Thermogemmatisporaceae</taxon>
        <taxon>Thermogemmatispora</taxon>
    </lineage>
</organism>
<dbReference type="PANTHER" id="PTHR32089:SF119">
    <property type="entry name" value="METHYL-ACCEPTING CHEMOTAXIS PROTEIN CTPL"/>
    <property type="match status" value="1"/>
</dbReference>
<evidence type="ECO:0000256" key="5">
    <source>
        <dbReference type="ARBA" id="ARBA00023224"/>
    </source>
</evidence>
<dbReference type="OrthoDB" id="138587at2"/>
<dbReference type="Pfam" id="PF00672">
    <property type="entry name" value="HAMP"/>
    <property type="match status" value="2"/>
</dbReference>
<feature type="region of interest" description="Disordered" evidence="8">
    <location>
        <begin position="608"/>
        <end position="720"/>
    </location>
</feature>
<dbReference type="AlphaFoldDB" id="A0A328VI79"/>
<keyword evidence="3 9" id="KW-1133">Transmembrane helix</keyword>
<dbReference type="PROSITE" id="PS50111">
    <property type="entry name" value="CHEMOTAXIS_TRANSDUC_2"/>
    <property type="match status" value="1"/>
</dbReference>
<keyword evidence="13" id="KW-1185">Reference proteome</keyword>
<feature type="domain" description="Methyl-accepting transducer" evidence="10">
    <location>
        <begin position="194"/>
        <end position="430"/>
    </location>
</feature>
<evidence type="ECO:0000256" key="9">
    <source>
        <dbReference type="SAM" id="Phobius"/>
    </source>
</evidence>